<reference evidence="1" key="2">
    <citation type="journal article" date="2015" name="Fish Shellfish Immunol.">
        <title>Early steps in the European eel (Anguilla anguilla)-Vibrio vulnificus interaction in the gills: Role of the RtxA13 toxin.</title>
        <authorList>
            <person name="Callol A."/>
            <person name="Pajuelo D."/>
            <person name="Ebbesson L."/>
            <person name="Teles M."/>
            <person name="MacKenzie S."/>
            <person name="Amaro C."/>
        </authorList>
    </citation>
    <scope>NUCLEOTIDE SEQUENCE</scope>
</reference>
<accession>A0A0E9T6B4</accession>
<sequence>MISPFYSSPQTPCSPFYNTPNLWNEPFQPIKFHLASRIHSISTKSIPFRTHLKRL</sequence>
<organism evidence="1">
    <name type="scientific">Anguilla anguilla</name>
    <name type="common">European freshwater eel</name>
    <name type="synonym">Muraena anguilla</name>
    <dbReference type="NCBI Taxonomy" id="7936"/>
    <lineage>
        <taxon>Eukaryota</taxon>
        <taxon>Metazoa</taxon>
        <taxon>Chordata</taxon>
        <taxon>Craniata</taxon>
        <taxon>Vertebrata</taxon>
        <taxon>Euteleostomi</taxon>
        <taxon>Actinopterygii</taxon>
        <taxon>Neopterygii</taxon>
        <taxon>Teleostei</taxon>
        <taxon>Anguilliformes</taxon>
        <taxon>Anguillidae</taxon>
        <taxon>Anguilla</taxon>
    </lineage>
</organism>
<name>A0A0E9T6B4_ANGAN</name>
<dbReference type="EMBL" id="GBXM01059358">
    <property type="protein sequence ID" value="JAH49219.1"/>
    <property type="molecule type" value="Transcribed_RNA"/>
</dbReference>
<protein>
    <submittedName>
        <fullName evidence="1">Uncharacterized protein</fullName>
    </submittedName>
</protein>
<proteinExistence type="predicted"/>
<evidence type="ECO:0000313" key="1">
    <source>
        <dbReference type="EMBL" id="JAH49219.1"/>
    </source>
</evidence>
<reference evidence="1" key="1">
    <citation type="submission" date="2014-11" db="EMBL/GenBank/DDBJ databases">
        <authorList>
            <person name="Amaro Gonzalez C."/>
        </authorList>
    </citation>
    <scope>NUCLEOTIDE SEQUENCE</scope>
</reference>
<dbReference type="AlphaFoldDB" id="A0A0E9T6B4"/>